<dbReference type="GO" id="GO:0005759">
    <property type="term" value="C:mitochondrial matrix"/>
    <property type="evidence" value="ECO:0007669"/>
    <property type="project" value="TreeGrafter"/>
</dbReference>
<dbReference type="Pfam" id="PF00579">
    <property type="entry name" value="tRNA-synt_1b"/>
    <property type="match status" value="1"/>
</dbReference>
<evidence type="ECO:0000256" key="9">
    <source>
        <dbReference type="RuleBase" id="RU363036"/>
    </source>
</evidence>
<name>A0A1V9X1M4_9ACAR</name>
<dbReference type="SUPFAM" id="SSF52374">
    <property type="entry name" value="Nucleotidylyl transferase"/>
    <property type="match status" value="1"/>
</dbReference>
<evidence type="ECO:0000256" key="4">
    <source>
        <dbReference type="ARBA" id="ARBA00022741"/>
    </source>
</evidence>
<evidence type="ECO:0000256" key="8">
    <source>
        <dbReference type="ARBA" id="ARBA00030268"/>
    </source>
</evidence>
<comment type="similarity">
    <text evidence="1 9">Belongs to the class-I aminoacyl-tRNA synthetase family.</text>
</comment>
<dbReference type="PRINTS" id="PR01039">
    <property type="entry name" value="TRNASYNTHTRP"/>
</dbReference>
<evidence type="ECO:0000256" key="2">
    <source>
        <dbReference type="ARBA" id="ARBA00013161"/>
    </source>
</evidence>
<dbReference type="Proteomes" id="UP000192247">
    <property type="component" value="Unassembled WGS sequence"/>
</dbReference>
<evidence type="ECO:0000313" key="10">
    <source>
        <dbReference type="EMBL" id="OQR67510.1"/>
    </source>
</evidence>
<comment type="caution">
    <text evidence="10">The sequence shown here is derived from an EMBL/GenBank/DDBJ whole genome shotgun (WGS) entry which is preliminary data.</text>
</comment>
<reference evidence="10 11" key="1">
    <citation type="journal article" date="2017" name="Gigascience">
        <title>Draft genome of the honey bee ectoparasitic mite, Tropilaelaps mercedesae, is shaped by the parasitic life history.</title>
        <authorList>
            <person name="Dong X."/>
            <person name="Armstrong S.D."/>
            <person name="Xia D."/>
            <person name="Makepeace B.L."/>
            <person name="Darby A.C."/>
            <person name="Kadowaki T."/>
        </authorList>
    </citation>
    <scope>NUCLEOTIDE SEQUENCE [LARGE SCALE GENOMIC DNA]</scope>
    <source>
        <strain evidence="10">Wuxi-XJTLU</strain>
    </source>
</reference>
<keyword evidence="4 9" id="KW-0547">Nucleotide-binding</keyword>
<dbReference type="GO" id="GO:0005524">
    <property type="term" value="F:ATP binding"/>
    <property type="evidence" value="ECO:0007669"/>
    <property type="project" value="UniProtKB-KW"/>
</dbReference>
<dbReference type="EC" id="6.1.1.2" evidence="2"/>
<dbReference type="OrthoDB" id="15808at2759"/>
<keyword evidence="11" id="KW-1185">Reference proteome</keyword>
<dbReference type="InterPro" id="IPR050203">
    <property type="entry name" value="Trp-tRNA_synthetase"/>
</dbReference>
<keyword evidence="5 9" id="KW-0067">ATP-binding</keyword>
<gene>
    <name evidence="10" type="ORF">BIW11_02186</name>
</gene>
<dbReference type="STRING" id="418985.A0A1V9X1M4"/>
<dbReference type="AlphaFoldDB" id="A0A1V9X1M4"/>
<dbReference type="InterPro" id="IPR014729">
    <property type="entry name" value="Rossmann-like_a/b/a_fold"/>
</dbReference>
<evidence type="ECO:0000313" key="11">
    <source>
        <dbReference type="Proteomes" id="UP000192247"/>
    </source>
</evidence>
<dbReference type="GO" id="GO:0070183">
    <property type="term" value="P:mitochondrial tryptophanyl-tRNA aminoacylation"/>
    <property type="evidence" value="ECO:0007669"/>
    <property type="project" value="TreeGrafter"/>
</dbReference>
<dbReference type="PANTHER" id="PTHR43766:SF1">
    <property type="entry name" value="TRYPTOPHAN--TRNA LIGASE, MITOCHONDRIAL"/>
    <property type="match status" value="1"/>
</dbReference>
<evidence type="ECO:0000256" key="3">
    <source>
        <dbReference type="ARBA" id="ARBA00022598"/>
    </source>
</evidence>
<sequence>MSTAARFSRRIFSGIQLTKVSHLGNYFGAIKQWIVLQQNDDAKCLFSIVDLHSITIPHYDPKELRGKIELMTASLLACGVRPNTLFLQSMVPEHGQLCWLFSCISTMNKMYHFPQFKEKTAKTTETPLGIYLYPILQAADVLLYKSTHVPVGEDQLPHINLIKDIAQTFNKRQKIRASSSDSVRYFGVGSTTFVSCTPNEMA</sequence>
<dbReference type="InParanoid" id="A0A1V9X1M4"/>
<evidence type="ECO:0000256" key="6">
    <source>
        <dbReference type="ARBA" id="ARBA00022917"/>
    </source>
</evidence>
<dbReference type="GO" id="GO:0004830">
    <property type="term" value="F:tryptophan-tRNA ligase activity"/>
    <property type="evidence" value="ECO:0007669"/>
    <property type="project" value="UniProtKB-EC"/>
</dbReference>
<dbReference type="Gene3D" id="3.40.50.620">
    <property type="entry name" value="HUPs"/>
    <property type="match status" value="1"/>
</dbReference>
<keyword evidence="3 9" id="KW-0436">Ligase</keyword>
<protein>
    <recommendedName>
        <fullName evidence="2">tryptophan--tRNA ligase</fullName>
        <ecNumber evidence="2">6.1.1.2</ecNumber>
    </recommendedName>
    <alternativeName>
        <fullName evidence="8">Tryptophanyl-tRNA synthetase</fullName>
    </alternativeName>
</protein>
<dbReference type="InterPro" id="IPR002305">
    <property type="entry name" value="aa-tRNA-synth_Ic"/>
</dbReference>
<dbReference type="PANTHER" id="PTHR43766">
    <property type="entry name" value="TRYPTOPHAN--TRNA LIGASE, MITOCHONDRIAL"/>
    <property type="match status" value="1"/>
</dbReference>
<evidence type="ECO:0000256" key="7">
    <source>
        <dbReference type="ARBA" id="ARBA00023146"/>
    </source>
</evidence>
<dbReference type="EMBL" id="MNPL01028638">
    <property type="protein sequence ID" value="OQR67510.1"/>
    <property type="molecule type" value="Genomic_DNA"/>
</dbReference>
<proteinExistence type="inferred from homology"/>
<evidence type="ECO:0000256" key="5">
    <source>
        <dbReference type="ARBA" id="ARBA00022840"/>
    </source>
</evidence>
<organism evidence="10 11">
    <name type="scientific">Tropilaelaps mercedesae</name>
    <dbReference type="NCBI Taxonomy" id="418985"/>
    <lineage>
        <taxon>Eukaryota</taxon>
        <taxon>Metazoa</taxon>
        <taxon>Ecdysozoa</taxon>
        <taxon>Arthropoda</taxon>
        <taxon>Chelicerata</taxon>
        <taxon>Arachnida</taxon>
        <taxon>Acari</taxon>
        <taxon>Parasitiformes</taxon>
        <taxon>Mesostigmata</taxon>
        <taxon>Gamasina</taxon>
        <taxon>Dermanyssoidea</taxon>
        <taxon>Laelapidae</taxon>
        <taxon>Tropilaelaps</taxon>
    </lineage>
</organism>
<keyword evidence="6 9" id="KW-0648">Protein biosynthesis</keyword>
<keyword evidence="7 9" id="KW-0030">Aminoacyl-tRNA synthetase</keyword>
<dbReference type="InterPro" id="IPR002306">
    <property type="entry name" value="Trp-tRNA-ligase"/>
</dbReference>
<accession>A0A1V9X1M4</accession>
<evidence type="ECO:0000256" key="1">
    <source>
        <dbReference type="ARBA" id="ARBA00005594"/>
    </source>
</evidence>